<dbReference type="EMBL" id="JAPDMZ010000057">
    <property type="protein sequence ID" value="KAK0552894.1"/>
    <property type="molecule type" value="Genomic_DNA"/>
</dbReference>
<dbReference type="CDD" id="cd00756">
    <property type="entry name" value="MoaE"/>
    <property type="match status" value="1"/>
</dbReference>
<feature type="region of interest" description="Disordered" evidence="1">
    <location>
        <begin position="1"/>
        <end position="23"/>
    </location>
</feature>
<evidence type="ECO:0000313" key="2">
    <source>
        <dbReference type="EMBL" id="KAK0552894.1"/>
    </source>
</evidence>
<dbReference type="Proteomes" id="UP001176517">
    <property type="component" value="Unassembled WGS sequence"/>
</dbReference>
<dbReference type="InterPro" id="IPR003448">
    <property type="entry name" value="Mopterin_biosynth_MoaE"/>
</dbReference>
<feature type="region of interest" description="Disordered" evidence="1">
    <location>
        <begin position="185"/>
        <end position="217"/>
    </location>
</feature>
<protein>
    <submittedName>
        <fullName evidence="2">Uncharacterized protein</fullName>
    </submittedName>
</protein>
<reference evidence="2" key="1">
    <citation type="journal article" date="2023" name="PhytoFront">
        <title>Draft Genome Resources of Seven Strains of Tilletia horrida, Causal Agent of Kernel Smut of Rice.</title>
        <authorList>
            <person name="Khanal S."/>
            <person name="Antony Babu S."/>
            <person name="Zhou X.G."/>
        </authorList>
    </citation>
    <scope>NUCLEOTIDE SEQUENCE</scope>
    <source>
        <strain evidence="2">TX6</strain>
    </source>
</reference>
<organism evidence="2 3">
    <name type="scientific">Tilletia horrida</name>
    <dbReference type="NCBI Taxonomy" id="155126"/>
    <lineage>
        <taxon>Eukaryota</taxon>
        <taxon>Fungi</taxon>
        <taxon>Dikarya</taxon>
        <taxon>Basidiomycota</taxon>
        <taxon>Ustilaginomycotina</taxon>
        <taxon>Exobasidiomycetes</taxon>
        <taxon>Tilletiales</taxon>
        <taxon>Tilletiaceae</taxon>
        <taxon>Tilletia</taxon>
    </lineage>
</organism>
<comment type="caution">
    <text evidence="2">The sequence shown here is derived from an EMBL/GenBank/DDBJ whole genome shotgun (WGS) entry which is preliminary data.</text>
</comment>
<proteinExistence type="predicted"/>
<gene>
    <name evidence="2" type="ORF">OC846_002732</name>
</gene>
<dbReference type="AlphaFoldDB" id="A0AAN6GTW1"/>
<dbReference type="Pfam" id="PF02391">
    <property type="entry name" value="MoaE"/>
    <property type="match status" value="1"/>
</dbReference>
<name>A0AAN6GTW1_9BASI</name>
<evidence type="ECO:0000313" key="3">
    <source>
        <dbReference type="Proteomes" id="UP001176517"/>
    </source>
</evidence>
<sequence length="226" mass="24093">MSSSTRYYQPPPSSVSGTTSTTEGDVAQLTYDPIDEAQVLKAVRDPGAGATCLFVGTTRDNFQGRGVSRLEYEAYTALAIKTLHDILLRARASPPPSISSITDPSAKAACCDPSKSTPDAGIMRLHIVHRLGVVPVSEPSIAIACSSPHRREAFAVAEWALEEVKRLVQIWKREVYSDGSVAVARDGEAASKTTEGTSNGEHSSTDQKIRTGTSTDAGVWKANFPA</sequence>
<dbReference type="Gene3D" id="3.90.1170.40">
    <property type="entry name" value="Molybdopterin biosynthesis MoaE subunit"/>
    <property type="match status" value="1"/>
</dbReference>
<dbReference type="PANTHER" id="PTHR23404">
    <property type="entry name" value="MOLYBDOPTERIN SYNTHASE RELATED"/>
    <property type="match status" value="1"/>
</dbReference>
<feature type="compositionally biased region" description="Polar residues" evidence="1">
    <location>
        <begin position="191"/>
        <end position="202"/>
    </location>
</feature>
<dbReference type="GO" id="GO:0006777">
    <property type="term" value="P:Mo-molybdopterin cofactor biosynthetic process"/>
    <property type="evidence" value="ECO:0007669"/>
    <property type="project" value="InterPro"/>
</dbReference>
<dbReference type="SUPFAM" id="SSF54690">
    <property type="entry name" value="Molybdopterin synthase subunit MoaE"/>
    <property type="match status" value="2"/>
</dbReference>
<evidence type="ECO:0000256" key="1">
    <source>
        <dbReference type="SAM" id="MobiDB-lite"/>
    </source>
</evidence>
<accession>A0AAN6GTW1</accession>
<keyword evidence="3" id="KW-1185">Reference proteome</keyword>
<dbReference type="InterPro" id="IPR036563">
    <property type="entry name" value="MoaE_sf"/>
</dbReference>